<organism evidence="3 4">
    <name type="scientific">Sneathiella litorea</name>
    <dbReference type="NCBI Taxonomy" id="2606216"/>
    <lineage>
        <taxon>Bacteria</taxon>
        <taxon>Pseudomonadati</taxon>
        <taxon>Pseudomonadota</taxon>
        <taxon>Alphaproteobacteria</taxon>
        <taxon>Sneathiellales</taxon>
        <taxon>Sneathiellaceae</taxon>
        <taxon>Sneathiella</taxon>
    </lineage>
</organism>
<proteinExistence type="inferred from homology"/>
<keyword evidence="4" id="KW-1185">Reference proteome</keyword>
<comment type="similarity">
    <text evidence="1 2">Belongs to the UPF0235 family.</text>
</comment>
<dbReference type="AlphaFoldDB" id="A0A6L8W4G1"/>
<sequence>MTLPFRQRGDGILLDIRLTPNAAHNRIEDIFVDGNGHSRLRVKVTAIAEKGKANNALVKLLSKSIKCGRGNIDIVIGEFDRNKTLLIKGDTPALEKELKSWLRKL</sequence>
<evidence type="ECO:0000313" key="4">
    <source>
        <dbReference type="Proteomes" id="UP000476030"/>
    </source>
</evidence>
<comment type="caution">
    <text evidence="3">The sequence shown here is derived from an EMBL/GenBank/DDBJ whole genome shotgun (WGS) entry which is preliminary data.</text>
</comment>
<reference evidence="3 4" key="1">
    <citation type="submission" date="2019-12" db="EMBL/GenBank/DDBJ databases">
        <title>Snethiella sp. nov. sp. isolated from sea sand.</title>
        <authorList>
            <person name="Kim J."/>
            <person name="Jeong S.E."/>
            <person name="Jung H.S."/>
            <person name="Jeon C.O."/>
        </authorList>
    </citation>
    <scope>NUCLEOTIDE SEQUENCE [LARGE SCALE GENOMIC DNA]</scope>
    <source>
        <strain evidence="3 4">DP05</strain>
    </source>
</reference>
<dbReference type="RefSeq" id="WP_161313619.1">
    <property type="nucleotide sequence ID" value="NZ_WTUW01000001.1"/>
</dbReference>
<dbReference type="SMART" id="SM01152">
    <property type="entry name" value="DUF167"/>
    <property type="match status" value="1"/>
</dbReference>
<dbReference type="Pfam" id="PF02594">
    <property type="entry name" value="DUF167"/>
    <property type="match status" value="1"/>
</dbReference>
<dbReference type="NCBIfam" id="TIGR00251">
    <property type="entry name" value="DUF167 family protein"/>
    <property type="match status" value="1"/>
</dbReference>
<evidence type="ECO:0000313" key="3">
    <source>
        <dbReference type="EMBL" id="MZR29127.1"/>
    </source>
</evidence>
<dbReference type="InterPro" id="IPR036591">
    <property type="entry name" value="YggU-like_sf"/>
</dbReference>
<dbReference type="HAMAP" id="MF_00634">
    <property type="entry name" value="UPF0235"/>
    <property type="match status" value="1"/>
</dbReference>
<accession>A0A6L8W4G1</accession>
<dbReference type="InterPro" id="IPR003746">
    <property type="entry name" value="DUF167"/>
</dbReference>
<dbReference type="Gene3D" id="3.30.1200.10">
    <property type="entry name" value="YggU-like"/>
    <property type="match status" value="1"/>
</dbReference>
<protein>
    <recommendedName>
        <fullName evidence="2">UPF0235 protein GQE98_00620</fullName>
    </recommendedName>
</protein>
<evidence type="ECO:0000256" key="1">
    <source>
        <dbReference type="ARBA" id="ARBA00010364"/>
    </source>
</evidence>
<evidence type="ECO:0000256" key="2">
    <source>
        <dbReference type="HAMAP-Rule" id="MF_00634"/>
    </source>
</evidence>
<gene>
    <name evidence="3" type="ORF">GQE98_00620</name>
</gene>
<dbReference type="SUPFAM" id="SSF69786">
    <property type="entry name" value="YggU-like"/>
    <property type="match status" value="1"/>
</dbReference>
<dbReference type="EMBL" id="WTUW01000001">
    <property type="protein sequence ID" value="MZR29127.1"/>
    <property type="molecule type" value="Genomic_DNA"/>
</dbReference>
<dbReference type="Proteomes" id="UP000476030">
    <property type="component" value="Unassembled WGS sequence"/>
</dbReference>
<name>A0A6L8W4G1_9PROT</name>